<accession>A0ABN7AE06</accession>
<dbReference type="EMBL" id="AP028910">
    <property type="protein sequence ID" value="BES90489.1"/>
    <property type="molecule type" value="Genomic_DNA"/>
</dbReference>
<keyword evidence="3" id="KW-1185">Reference proteome</keyword>
<dbReference type="Proteomes" id="UP001307889">
    <property type="component" value="Chromosome 2"/>
</dbReference>
<sequence>MDSIDHQDPTWNTALRDEPLPPIFDISGIPTACNPSPPLDDLFIDDGNPSNNTCEAHLELLEEMAIDGSNYSDIQVLNVRVDSAISDPEFDQPASFPIAPVDHEEVVEHFIKPTIQPEESTGRRKRNSLLNMSSWGREESKKKRLLGQDYTGYRRRSDDSMSVVIRDVPKPARGIGPRCSSKFCARSATARKCSSITESERKAIFTYFWSSLNSWDERKVYVRSLVDTHTLVKNSYSYFLSTASSRLQVCRLMFQSTLGLKWSTIRGWIKIRGEVNDEEVDEVSPLLNVSRKNNENRRNHLLNFLKIHPKLPSHYCRADTNHLYLQDVTSYKQLHDRYKQYCVESDVRPLNRCTFRKEMVKQRLSIFQPRKDQCDTCTSYSYKNISEEHYKAHLEKKQQAREEKNIDKQKAIDGECHTICSDLMAVKMIPTLQNSTAYYKLKLAVHNYTIYNMANHDATCYYFDETSCGLEASIFSSCLTDYLKTLIDADPKPVVLYSDGCNYQNRNSVMSNALLHLAMEKNTVITQKYLERGHTQMECDSVHAAIETKLRGKAVFLPSQLASIASKARTNPMPYKIKTPDFAFFKDFSQADQTIYTSIRPGKKAGDPTVTDLRAIMYDPTGTIKFKLAFDNDWQELPVTHRNRKRIPVIKEFPNLYRSRPLIPRDKYNDLQDLLQFIPGDCRPYYDSIPHEMESRRAKKRAGERQDGRVQTNGKKKKKNNLRPHQTLSVLRSFEFYIISLPLFVG</sequence>
<proteinExistence type="predicted"/>
<dbReference type="PANTHER" id="PTHR10773:SF19">
    <property type="match status" value="1"/>
</dbReference>
<reference evidence="2 3" key="1">
    <citation type="submission" date="2023-09" db="EMBL/GenBank/DDBJ databases">
        <title>Nesidiocoris tenuis whole genome shotgun sequence.</title>
        <authorList>
            <person name="Shibata T."/>
            <person name="Shimoda M."/>
            <person name="Kobayashi T."/>
            <person name="Uehara T."/>
        </authorList>
    </citation>
    <scope>NUCLEOTIDE SEQUENCE [LARGE SCALE GENOMIC DNA]</scope>
    <source>
        <strain evidence="2 3">Japan</strain>
    </source>
</reference>
<evidence type="ECO:0000313" key="2">
    <source>
        <dbReference type="EMBL" id="BES90489.1"/>
    </source>
</evidence>
<feature type="compositionally biased region" description="Basic and acidic residues" evidence="1">
    <location>
        <begin position="694"/>
        <end position="708"/>
    </location>
</feature>
<organism evidence="2 3">
    <name type="scientific">Nesidiocoris tenuis</name>
    <dbReference type="NCBI Taxonomy" id="355587"/>
    <lineage>
        <taxon>Eukaryota</taxon>
        <taxon>Metazoa</taxon>
        <taxon>Ecdysozoa</taxon>
        <taxon>Arthropoda</taxon>
        <taxon>Hexapoda</taxon>
        <taxon>Insecta</taxon>
        <taxon>Pterygota</taxon>
        <taxon>Neoptera</taxon>
        <taxon>Paraneoptera</taxon>
        <taxon>Hemiptera</taxon>
        <taxon>Heteroptera</taxon>
        <taxon>Panheteroptera</taxon>
        <taxon>Cimicomorpha</taxon>
        <taxon>Miridae</taxon>
        <taxon>Dicyphina</taxon>
        <taxon>Nesidiocoris</taxon>
    </lineage>
</organism>
<gene>
    <name evidence="2" type="ORF">NTJ_03297</name>
</gene>
<protein>
    <submittedName>
        <fullName evidence="2">Uncharacterized protein</fullName>
    </submittedName>
</protein>
<evidence type="ECO:0000256" key="1">
    <source>
        <dbReference type="SAM" id="MobiDB-lite"/>
    </source>
</evidence>
<evidence type="ECO:0000313" key="3">
    <source>
        <dbReference type="Proteomes" id="UP001307889"/>
    </source>
</evidence>
<name>A0ABN7AE06_9HEMI</name>
<dbReference type="PANTHER" id="PTHR10773">
    <property type="entry name" value="DNA-DIRECTED RNA POLYMERASES I, II, AND III SUBUNIT RPABC2"/>
    <property type="match status" value="1"/>
</dbReference>
<feature type="region of interest" description="Disordered" evidence="1">
    <location>
        <begin position="694"/>
        <end position="724"/>
    </location>
</feature>